<dbReference type="PANTHER" id="PTHR21258:SF62">
    <property type="entry name" value="INSULIN RECEPTOR SUBSTRATE 1"/>
    <property type="match status" value="1"/>
</dbReference>
<dbReference type="InterPro" id="IPR002404">
    <property type="entry name" value="IRS_PTB"/>
</dbReference>
<dbReference type="PROSITE" id="PS51064">
    <property type="entry name" value="IRS_PTB"/>
    <property type="match status" value="1"/>
</dbReference>
<evidence type="ECO:0000313" key="2">
    <source>
        <dbReference type="Proteomes" id="UP000050795"/>
    </source>
</evidence>
<dbReference type="AlphaFoldDB" id="A0AA85JD28"/>
<dbReference type="Gene3D" id="2.30.29.30">
    <property type="entry name" value="Pleckstrin-homology domain (PH domain)/Phosphotyrosine-binding domain (PTB)"/>
    <property type="match status" value="1"/>
</dbReference>
<dbReference type="WBParaSite" id="TREG1_15760.1">
    <property type="protein sequence ID" value="TREG1_15760.1"/>
    <property type="gene ID" value="TREG1_15760"/>
</dbReference>
<sequence>MGLLNSTIKSESLQCLFDESERRIKTDFHCGPFRSIFVFFQSIHDPSFNQRRLIFRHSVRLLNHNFEEIREGFITVRTYDIRFHYVHKNRNVVLSWPLHGLRWYGSNKYLFVFKSGRRCQLGPALFMFKCKRPQKLVDQVEKQINLLSCLHSSLQSLGEPSDHIQELYTDLETTNSLPRSSVTRNACSLQSSSGDAGESRQLNFDLLSSLVFTSGSDGYLIPHNISERHSPDSASGIGASNSPMEPVLPTSVDLQLMNDNYLQVVSAFDIPSSSVESPNGSQFGQYVVLATHPHNISTDSTTNLHFPTAIRVNNEYVEDLV</sequence>
<dbReference type="SMART" id="SM01244">
    <property type="entry name" value="IRS"/>
    <property type="match status" value="1"/>
</dbReference>
<dbReference type="InterPro" id="IPR050996">
    <property type="entry name" value="Docking_Protein_DOK"/>
</dbReference>
<evidence type="ECO:0000313" key="3">
    <source>
        <dbReference type="WBParaSite" id="TREG1_15760.1"/>
    </source>
</evidence>
<dbReference type="WBParaSite" id="TREG1_15760.2">
    <property type="protein sequence ID" value="TREG1_15760.2"/>
    <property type="gene ID" value="TREG1_15760"/>
</dbReference>
<keyword evidence="2" id="KW-1185">Reference proteome</keyword>
<accession>A0AA85JD28</accession>
<reference evidence="3 4" key="2">
    <citation type="submission" date="2023-11" db="UniProtKB">
        <authorList>
            <consortium name="WormBaseParasite"/>
        </authorList>
    </citation>
    <scope>IDENTIFICATION</scope>
</reference>
<organism evidence="2 4">
    <name type="scientific">Trichobilharzia regenti</name>
    <name type="common">Nasal bird schistosome</name>
    <dbReference type="NCBI Taxonomy" id="157069"/>
    <lineage>
        <taxon>Eukaryota</taxon>
        <taxon>Metazoa</taxon>
        <taxon>Spiralia</taxon>
        <taxon>Lophotrochozoa</taxon>
        <taxon>Platyhelminthes</taxon>
        <taxon>Trematoda</taxon>
        <taxon>Digenea</taxon>
        <taxon>Strigeidida</taxon>
        <taxon>Schistosomatoidea</taxon>
        <taxon>Schistosomatidae</taxon>
        <taxon>Trichobilharzia</taxon>
    </lineage>
</organism>
<feature type="domain" description="IRS-type PTB" evidence="1">
    <location>
        <begin position="49"/>
        <end position="154"/>
    </location>
</feature>
<dbReference type="GO" id="GO:0007169">
    <property type="term" value="P:cell surface receptor protein tyrosine kinase signaling pathway"/>
    <property type="evidence" value="ECO:0007669"/>
    <property type="project" value="TreeGrafter"/>
</dbReference>
<dbReference type="Pfam" id="PF02174">
    <property type="entry name" value="IRS"/>
    <property type="match status" value="1"/>
</dbReference>
<proteinExistence type="predicted"/>
<name>A0AA85JD28_TRIRE</name>
<dbReference type="InterPro" id="IPR011993">
    <property type="entry name" value="PH-like_dom_sf"/>
</dbReference>
<protein>
    <recommendedName>
        <fullName evidence="1">IRS-type PTB domain-containing protein</fullName>
    </recommendedName>
</protein>
<dbReference type="PANTHER" id="PTHR21258">
    <property type="entry name" value="DOCKING PROTEIN RELATED"/>
    <property type="match status" value="1"/>
</dbReference>
<dbReference type="GO" id="GO:0005737">
    <property type="term" value="C:cytoplasm"/>
    <property type="evidence" value="ECO:0007669"/>
    <property type="project" value="TreeGrafter"/>
</dbReference>
<evidence type="ECO:0000313" key="4">
    <source>
        <dbReference type="WBParaSite" id="TREG1_15760.2"/>
    </source>
</evidence>
<dbReference type="SUPFAM" id="SSF50729">
    <property type="entry name" value="PH domain-like"/>
    <property type="match status" value="1"/>
</dbReference>
<evidence type="ECO:0000259" key="1">
    <source>
        <dbReference type="PROSITE" id="PS51064"/>
    </source>
</evidence>
<dbReference type="SMART" id="SM00310">
    <property type="entry name" value="PTBI"/>
    <property type="match status" value="1"/>
</dbReference>
<dbReference type="Proteomes" id="UP000050795">
    <property type="component" value="Unassembled WGS sequence"/>
</dbReference>
<reference evidence="2" key="1">
    <citation type="submission" date="2022-06" db="EMBL/GenBank/DDBJ databases">
        <authorList>
            <person name="Berger JAMES D."/>
            <person name="Berger JAMES D."/>
        </authorList>
    </citation>
    <scope>NUCLEOTIDE SEQUENCE [LARGE SCALE GENOMIC DNA]</scope>
</reference>